<evidence type="ECO:0000313" key="3">
    <source>
        <dbReference type="EMBL" id="SMN21496.1"/>
    </source>
</evidence>
<dbReference type="InterPro" id="IPR036388">
    <property type="entry name" value="WH-like_DNA-bd_sf"/>
</dbReference>
<dbReference type="Pfam" id="PF04433">
    <property type="entry name" value="SWIRM"/>
    <property type="match status" value="1"/>
</dbReference>
<dbReference type="AlphaFoldDB" id="A0A1X7R8C9"/>
<evidence type="ECO:0000313" key="4">
    <source>
        <dbReference type="Proteomes" id="UP000196158"/>
    </source>
</evidence>
<dbReference type="PANTHER" id="PTHR12374:SF21">
    <property type="entry name" value="SWIRM DOMAIN-CONTAINING PROTEIN FUN19-RELATED"/>
    <property type="match status" value="1"/>
</dbReference>
<keyword evidence="4" id="KW-1185">Reference proteome</keyword>
<name>A0A1X7R8C9_9SACH</name>
<dbReference type="GO" id="GO:0070210">
    <property type="term" value="C:Rpd3L-Expanded complex"/>
    <property type="evidence" value="ECO:0007669"/>
    <property type="project" value="TreeGrafter"/>
</dbReference>
<protein>
    <recommendedName>
        <fullName evidence="2">SWIRM domain-containing protein</fullName>
    </recommendedName>
</protein>
<dbReference type="SUPFAM" id="SSF46689">
    <property type="entry name" value="Homeodomain-like"/>
    <property type="match status" value="1"/>
</dbReference>
<feature type="compositionally biased region" description="Basic residues" evidence="1">
    <location>
        <begin position="168"/>
        <end position="183"/>
    </location>
</feature>
<dbReference type="GO" id="GO:0006357">
    <property type="term" value="P:regulation of transcription by RNA polymerase II"/>
    <property type="evidence" value="ECO:0007669"/>
    <property type="project" value="TreeGrafter"/>
</dbReference>
<dbReference type="GO" id="GO:0006338">
    <property type="term" value="P:chromatin remodeling"/>
    <property type="evidence" value="ECO:0007669"/>
    <property type="project" value="TreeGrafter"/>
</dbReference>
<dbReference type="Proteomes" id="UP000196158">
    <property type="component" value="Unassembled WGS sequence"/>
</dbReference>
<dbReference type="InterPro" id="IPR007526">
    <property type="entry name" value="SWIRM"/>
</dbReference>
<reference evidence="3 4" key="1">
    <citation type="submission" date="2017-04" db="EMBL/GenBank/DDBJ databases">
        <authorList>
            <person name="Afonso C.L."/>
            <person name="Miller P.J."/>
            <person name="Scott M.A."/>
            <person name="Spackman E."/>
            <person name="Goraichik I."/>
            <person name="Dimitrov K.M."/>
            <person name="Suarez D.L."/>
            <person name="Swayne D.E."/>
        </authorList>
    </citation>
    <scope>NUCLEOTIDE SEQUENCE [LARGE SCALE GENOMIC DNA]</scope>
</reference>
<dbReference type="EMBL" id="FXLY01000008">
    <property type="protein sequence ID" value="SMN21496.1"/>
    <property type="molecule type" value="Genomic_DNA"/>
</dbReference>
<dbReference type="GO" id="GO:0003682">
    <property type="term" value="F:chromatin binding"/>
    <property type="evidence" value="ECO:0007669"/>
    <property type="project" value="TreeGrafter"/>
</dbReference>
<dbReference type="FunFam" id="1.10.10.10:FF:000087">
    <property type="entry name" value="Transcriptional adapter 2"/>
    <property type="match status" value="1"/>
</dbReference>
<feature type="domain" description="SWIRM" evidence="2">
    <location>
        <begin position="246"/>
        <end position="343"/>
    </location>
</feature>
<proteinExistence type="predicted"/>
<evidence type="ECO:0000259" key="2">
    <source>
        <dbReference type="PROSITE" id="PS50934"/>
    </source>
</evidence>
<feature type="region of interest" description="Disordered" evidence="1">
    <location>
        <begin position="166"/>
        <end position="191"/>
    </location>
</feature>
<dbReference type="Gene3D" id="1.10.10.10">
    <property type="entry name" value="Winged helix-like DNA-binding domain superfamily/Winged helix DNA-binding domain"/>
    <property type="match status" value="1"/>
</dbReference>
<dbReference type="InterPro" id="IPR009057">
    <property type="entry name" value="Homeodomain-like_sf"/>
</dbReference>
<dbReference type="OrthoDB" id="5598695at2759"/>
<organism evidence="3 4">
    <name type="scientific">Maudiozyma saulgeensis</name>
    <dbReference type="NCBI Taxonomy" id="1789683"/>
    <lineage>
        <taxon>Eukaryota</taxon>
        <taxon>Fungi</taxon>
        <taxon>Dikarya</taxon>
        <taxon>Ascomycota</taxon>
        <taxon>Saccharomycotina</taxon>
        <taxon>Saccharomycetes</taxon>
        <taxon>Saccharomycetales</taxon>
        <taxon>Saccharomycetaceae</taxon>
        <taxon>Maudiozyma</taxon>
    </lineage>
</organism>
<dbReference type="STRING" id="1789683.A0A1X7R8C9"/>
<sequence length="343" mass="39558">MTNQNFYKNQISARSSPSVYEIDFPGFVPISKKNYGSDSDTSNLTSTGMTFPSPPLSPKLNNLDSERDERKLSLNLNSSRKNSNRIKKDLLVKPVWENNTTTKQYIHSTRKFLQEYKFSNNYRNNILESNKFETIPPQYMLKTRKNKMLSPSGTEGIIPLRVMALQQQHHHHTNKNRSTKRIRSSTGYSHANTQRPIASAINHAQHLASSIAVTEVPQYVPNMSWSKLKDYSPSLTSIPKDNLKALKIEWKGSPMDLSRDPLKDHLHPAELVLAQILRLPCDLYLDSKRRLFLEKVYRLKKGMPFRRTDAQKACRIDVNKASRLFAAFEKVGWLRDSNFTKYL</sequence>
<dbReference type="PROSITE" id="PS50934">
    <property type="entry name" value="SWIRM"/>
    <property type="match status" value="1"/>
</dbReference>
<accession>A0A1X7R8C9</accession>
<dbReference type="GO" id="GO:0003713">
    <property type="term" value="F:transcription coactivator activity"/>
    <property type="evidence" value="ECO:0007669"/>
    <property type="project" value="TreeGrafter"/>
</dbReference>
<feature type="region of interest" description="Disordered" evidence="1">
    <location>
        <begin position="35"/>
        <end position="63"/>
    </location>
</feature>
<evidence type="ECO:0000256" key="1">
    <source>
        <dbReference type="SAM" id="MobiDB-lite"/>
    </source>
</evidence>
<dbReference type="PANTHER" id="PTHR12374">
    <property type="entry name" value="TRANSCRIPTIONAL ADAPTOR 2 ADA2 -RELATED"/>
    <property type="match status" value="1"/>
</dbReference>
<gene>
    <name evidence="3" type="ORF">KASA_0K01573G</name>
</gene>
<feature type="compositionally biased region" description="Polar residues" evidence="1">
    <location>
        <begin position="35"/>
        <end position="50"/>
    </location>
</feature>